<dbReference type="InterPro" id="IPR016102">
    <property type="entry name" value="Succinyl-CoA_synth-like"/>
</dbReference>
<dbReference type="InterPro" id="IPR032875">
    <property type="entry name" value="Succ_CoA_lig_flav_dom"/>
</dbReference>
<dbReference type="InterPro" id="IPR036291">
    <property type="entry name" value="NAD(P)-bd_dom_sf"/>
</dbReference>
<feature type="domain" description="Succinyl-CoA synthetase-like flavodoxin" evidence="3">
    <location>
        <begin position="172"/>
        <end position="310"/>
    </location>
</feature>
<dbReference type="Gene3D" id="3.30.470.20">
    <property type="entry name" value="ATP-grasp fold, B domain"/>
    <property type="match status" value="1"/>
</dbReference>
<sequence length="686" mass="71038">MSDPATTTADPPTAPLDWATRLAAMWDTPAVTLLGANERGGTTRLILDSLQDPRCPFQGRINVVGRRGGTVFGIPAATSLAEVDGEIGLLWLLVRGELVLPALRETEDRPPRGAIVFANGFREAGNIAAERELAAWARRHGVPLFGPQSVGVASFRHGLNALDLPIGPAPEPGDVAVLSQSGGLLGLILRGLRRSGLGVHSAYSLGNEALLGYASLGESLLADDDVSVLAVYAENVSSVPEFARFARAAAEHGKPVVLLLGGLSDAGASMARSHTGALATPERLVRGVCEQYGVVMVADPDELVASVAALKSASCRRLGAAGVGLFTGTGGGAIILADAMSAAGVDLPQPAEGGHANPLDMGAGLIGRPDHYREVVSSFARDPGFDIVVNVIPFIPTDADPPSFTWQLQESIRIVRESGKHPVAASLRIEDPAGDAFGPDVTIGYGVHDTLVKLRALRTWSRGEPGPEPPAGSRAAGGPTRVASAAETRELLAPVPLSWPATWTIGLEQDAAEAVREVRFPVVAKAETGSAHRAKEGAVVTHVPGPQAAVAAIGYLRALFGAAVTLAEFVPHDEEYFVGLSRAPGGAPLVAIGPGGSGVEDKDVGLRLLPLSPRQLAALLRRHLPQAAGDGGFGEVAAGDGGFGELIAALERVMRDPRVESIDLNPIVRAAGGELTVLDAKIHLYA</sequence>
<dbReference type="Gene3D" id="3.30.1490.20">
    <property type="entry name" value="ATP-grasp fold, A domain"/>
    <property type="match status" value="1"/>
</dbReference>
<dbReference type="Proteomes" id="UP000578449">
    <property type="component" value="Unassembled WGS sequence"/>
</dbReference>
<dbReference type="SUPFAM" id="SSF52210">
    <property type="entry name" value="Succinyl-CoA synthetase domains"/>
    <property type="match status" value="2"/>
</dbReference>
<evidence type="ECO:0000259" key="3">
    <source>
        <dbReference type="Pfam" id="PF13607"/>
    </source>
</evidence>
<feature type="region of interest" description="Disordered" evidence="1">
    <location>
        <begin position="460"/>
        <end position="483"/>
    </location>
</feature>
<accession>A0A840PFV1</accession>
<proteinExistence type="predicted"/>
<feature type="domain" description="CoA-binding" evidence="2">
    <location>
        <begin position="40"/>
        <end position="153"/>
    </location>
</feature>
<organism evidence="4 5">
    <name type="scientific">Thermocatellispora tengchongensis</name>
    <dbReference type="NCBI Taxonomy" id="1073253"/>
    <lineage>
        <taxon>Bacteria</taxon>
        <taxon>Bacillati</taxon>
        <taxon>Actinomycetota</taxon>
        <taxon>Actinomycetes</taxon>
        <taxon>Streptosporangiales</taxon>
        <taxon>Streptosporangiaceae</taxon>
        <taxon>Thermocatellispora</taxon>
    </lineage>
</organism>
<gene>
    <name evidence="4" type="ORF">HNP84_006574</name>
</gene>
<dbReference type="Gene3D" id="3.40.50.261">
    <property type="entry name" value="Succinyl-CoA synthetase domains"/>
    <property type="match status" value="2"/>
</dbReference>
<evidence type="ECO:0000256" key="1">
    <source>
        <dbReference type="SAM" id="MobiDB-lite"/>
    </source>
</evidence>
<dbReference type="InterPro" id="IPR013815">
    <property type="entry name" value="ATP_grasp_subdomain_1"/>
</dbReference>
<dbReference type="SUPFAM" id="SSF56059">
    <property type="entry name" value="Glutathione synthetase ATP-binding domain-like"/>
    <property type="match status" value="1"/>
</dbReference>
<name>A0A840PFV1_9ACTN</name>
<dbReference type="Pfam" id="PF13380">
    <property type="entry name" value="CoA_binding_2"/>
    <property type="match status" value="1"/>
</dbReference>
<dbReference type="GO" id="GO:0005524">
    <property type="term" value="F:ATP binding"/>
    <property type="evidence" value="ECO:0007669"/>
    <property type="project" value="InterPro"/>
</dbReference>
<dbReference type="EMBL" id="JACHGN010000015">
    <property type="protein sequence ID" value="MBB5136823.1"/>
    <property type="molecule type" value="Genomic_DNA"/>
</dbReference>
<dbReference type="Pfam" id="PF13549">
    <property type="entry name" value="ATP-grasp_5"/>
    <property type="match status" value="1"/>
</dbReference>
<dbReference type="InterPro" id="IPR003781">
    <property type="entry name" value="CoA-bd"/>
</dbReference>
<keyword evidence="5" id="KW-1185">Reference proteome</keyword>
<evidence type="ECO:0000313" key="5">
    <source>
        <dbReference type="Proteomes" id="UP000578449"/>
    </source>
</evidence>
<evidence type="ECO:0000259" key="2">
    <source>
        <dbReference type="Pfam" id="PF13380"/>
    </source>
</evidence>
<comment type="caution">
    <text evidence="4">The sequence shown here is derived from an EMBL/GenBank/DDBJ whole genome shotgun (WGS) entry which is preliminary data.</text>
</comment>
<reference evidence="4 5" key="1">
    <citation type="submission" date="2020-08" db="EMBL/GenBank/DDBJ databases">
        <title>Genomic Encyclopedia of Type Strains, Phase IV (KMG-IV): sequencing the most valuable type-strain genomes for metagenomic binning, comparative biology and taxonomic classification.</title>
        <authorList>
            <person name="Goeker M."/>
        </authorList>
    </citation>
    <scope>NUCLEOTIDE SEQUENCE [LARGE SCALE GENOMIC DNA]</scope>
    <source>
        <strain evidence="4 5">DSM 45615</strain>
    </source>
</reference>
<dbReference type="PANTHER" id="PTHR42793:SF1">
    <property type="entry name" value="PEPTIDYL-LYSINE N-ACETYLTRANSFERASE PATZ"/>
    <property type="match status" value="1"/>
</dbReference>
<dbReference type="PANTHER" id="PTHR42793">
    <property type="entry name" value="COA BINDING DOMAIN CONTAINING PROTEIN"/>
    <property type="match status" value="1"/>
</dbReference>
<evidence type="ECO:0000313" key="4">
    <source>
        <dbReference type="EMBL" id="MBB5136823.1"/>
    </source>
</evidence>
<dbReference type="Gene3D" id="3.40.50.720">
    <property type="entry name" value="NAD(P)-binding Rossmann-like Domain"/>
    <property type="match status" value="1"/>
</dbReference>
<dbReference type="SUPFAM" id="SSF51735">
    <property type="entry name" value="NAD(P)-binding Rossmann-fold domains"/>
    <property type="match status" value="1"/>
</dbReference>
<protein>
    <submittedName>
        <fullName evidence="4">Acyl-CoA synthetase (NDP forming)</fullName>
    </submittedName>
</protein>
<dbReference type="AlphaFoldDB" id="A0A840PFV1"/>
<dbReference type="RefSeq" id="WP_185053683.1">
    <property type="nucleotide sequence ID" value="NZ_BAABIX010000008.1"/>
</dbReference>
<dbReference type="Pfam" id="PF13607">
    <property type="entry name" value="Succ_CoA_lig"/>
    <property type="match status" value="1"/>
</dbReference>